<dbReference type="InterPro" id="IPR029526">
    <property type="entry name" value="PGBD"/>
</dbReference>
<organism evidence="3 5">
    <name type="scientific">Phytophthora rubi</name>
    <dbReference type="NCBI Taxonomy" id="129364"/>
    <lineage>
        <taxon>Eukaryota</taxon>
        <taxon>Sar</taxon>
        <taxon>Stramenopiles</taxon>
        <taxon>Oomycota</taxon>
        <taxon>Peronosporomycetes</taxon>
        <taxon>Peronosporales</taxon>
        <taxon>Peronosporaceae</taxon>
        <taxon>Phytophthora</taxon>
    </lineage>
</organism>
<name>A0A6A3HNT7_9STRA</name>
<dbReference type="Proteomes" id="UP000434957">
    <property type="component" value="Unassembled WGS sequence"/>
</dbReference>
<reference evidence="3 5" key="1">
    <citation type="submission" date="2018-09" db="EMBL/GenBank/DDBJ databases">
        <title>Genomic investigation of the strawberry pathogen Phytophthora fragariae indicates pathogenicity is determined by transcriptional variation in three key races.</title>
        <authorList>
            <person name="Adams T.M."/>
            <person name="Armitage A.D."/>
            <person name="Sobczyk M.K."/>
            <person name="Bates H.J."/>
            <person name="Dunwell J.M."/>
            <person name="Nellist C.F."/>
            <person name="Harrison R.J."/>
        </authorList>
    </citation>
    <scope>NUCLEOTIDE SEQUENCE [LARGE SCALE GENOMIC DNA]</scope>
    <source>
        <strain evidence="3 5">SCRP249</strain>
        <strain evidence="4 6">SCRP333</strain>
    </source>
</reference>
<accession>A0A6A3HNT7</accession>
<evidence type="ECO:0000259" key="2">
    <source>
        <dbReference type="Pfam" id="PF13843"/>
    </source>
</evidence>
<dbReference type="PANTHER" id="PTHR46599:SF3">
    <property type="entry name" value="PIGGYBAC TRANSPOSABLE ELEMENT-DERIVED PROTEIN 4"/>
    <property type="match status" value="1"/>
</dbReference>
<dbReference type="EMBL" id="QXFT01001499">
    <property type="protein sequence ID" value="KAE9317080.1"/>
    <property type="molecule type" value="Genomic_DNA"/>
</dbReference>
<dbReference type="PANTHER" id="PTHR46599">
    <property type="entry name" value="PIGGYBAC TRANSPOSABLE ELEMENT-DERIVED PROTEIN 4"/>
    <property type="match status" value="1"/>
</dbReference>
<dbReference type="Pfam" id="PF13843">
    <property type="entry name" value="DDE_Tnp_1_7"/>
    <property type="match status" value="1"/>
</dbReference>
<gene>
    <name evidence="3" type="ORF">PR001_g26698</name>
    <name evidence="4" type="ORF">PR003_g18568</name>
</gene>
<keyword evidence="1" id="KW-1133">Transmembrane helix</keyword>
<proteinExistence type="predicted"/>
<evidence type="ECO:0000313" key="4">
    <source>
        <dbReference type="EMBL" id="KAE9317080.1"/>
    </source>
</evidence>
<keyword evidence="6" id="KW-1185">Reference proteome</keyword>
<evidence type="ECO:0000313" key="5">
    <source>
        <dbReference type="Proteomes" id="UP000429607"/>
    </source>
</evidence>
<dbReference type="AlphaFoldDB" id="A0A6A3HNT7"/>
<dbReference type="EMBL" id="QXFV01004036">
    <property type="protein sequence ID" value="KAE8972126.1"/>
    <property type="molecule type" value="Genomic_DNA"/>
</dbReference>
<protein>
    <recommendedName>
        <fullName evidence="2">PiggyBac transposable element-derived protein domain-containing protein</fullName>
    </recommendedName>
</protein>
<dbReference type="Proteomes" id="UP000429607">
    <property type="component" value="Unassembled WGS sequence"/>
</dbReference>
<keyword evidence="1" id="KW-0812">Transmembrane</keyword>
<feature type="transmembrane region" description="Helical" evidence="1">
    <location>
        <begin position="190"/>
        <end position="209"/>
    </location>
</feature>
<keyword evidence="1" id="KW-0472">Membrane</keyword>
<feature type="transmembrane region" description="Helical" evidence="1">
    <location>
        <begin position="152"/>
        <end position="170"/>
    </location>
</feature>
<feature type="domain" description="PiggyBac transposable element-derived protein" evidence="2">
    <location>
        <begin position="165"/>
        <end position="339"/>
    </location>
</feature>
<evidence type="ECO:0000313" key="3">
    <source>
        <dbReference type="EMBL" id="KAE8972126.1"/>
    </source>
</evidence>
<evidence type="ECO:0000313" key="6">
    <source>
        <dbReference type="Proteomes" id="UP000434957"/>
    </source>
</evidence>
<evidence type="ECO:0000256" key="1">
    <source>
        <dbReference type="SAM" id="Phobius"/>
    </source>
</evidence>
<comment type="caution">
    <text evidence="3">The sequence shown here is derived from an EMBL/GenBank/DDBJ whole genome shotgun (WGS) entry which is preliminary data.</text>
</comment>
<sequence length="372" mass="42724">MKSKRYRPVGTTYIVGRLCRRPLRGKYASLFEIRWLDSQFQLAVEHVAIGVAQRGVENYEQLTRQNNRPDWQALMKGDIGNELEVDGNADLQVLEDYEEFDSGALLPTSFEEVEAIANMHFKPPGEVEEPGALFEHPDGSTMTRLRHEYIHLFEHSATSSLFAYLPMYFWRQVLFETNTYVVTYDIHISRSYMLLELMTFLGIMFYMALNKKREYANYWGAQPEELVVGGSSTSLGAIMSLSRFKLLWRCFSFNAVPTTLDHDAAARIRPLLHLLKVTGGLYVDVGRNVALDETSVACRSRQGRHIIVFNPMKLNGKYHFRLYFACCSSTWIALNFKMHSCRCDVADRLGGVVGIQEARVLRKEFDQVSKIR</sequence>